<sequence>MLVRNVRSAIWLSRSMTSATKPMARRRSAILAIDFDETLTTHCTLASVVAVAKQKRHDRRLDFQRFTDEYTKDLDAYETKWQSAVSNQAAPTACSHDLLRAYLEGLWPIEVASLERLSTHKVLAGVSRKEFCIAGTSTELRPGAAAFINKVLNNQKWRVCVVSTNWSKDFIYGALEAAGVNVASKEFSIHCNNPVFAPDTGLSTGKIEPRVVWAKDKVDLLIRGKHDVQQEQGNLPLLVYVGDSLTDLPALLLADIGLLFGNNQTVTHLSDMSSSNDKKLCLDKISRLNTNRALFGTHTTEPKTRVELRMLKASAFIRSAPRWADQLNDEEKCQEWTTQVKDTFNLADKEVEYVFEELKYYALLKDNGAGGEELGAVDNLWTINPASNCELAEEFKHNAAVLESNFIQTESNKDTLSSGFKALVDPFLSSFSSDNSFLLETPVATLEAVLDITLSRTKPGSPEDWFCAVGDLNSMLSADKSAFDKREVIEPVRACYAVDPDEEYVCWLPTDFHVSDDGSVTIPSYINNLHPVRYAALYQTISKVFAKFVPLLEQVTTDVIHPLSLRAVFTRESCITPGMTDPQDIFELFEDGLPLPEEYQKYLFTVNRTYGNTSRDVICLDMEALYKAYDKVEVYTEPTPKQFRPSGRPIKPYSMRGLPLQASVDMASIKLTPENPIQPEGEWRVVGRADERIFAVGLYFYDVENIANPKLKFRDPVISIPFYYEKGLKDFCRSHIVEEADENDRHAEHRRLYSQEVGEVEIRSGSYICYPNFYQTKMPSFELADPTRPGHLKYIAFYIVDPTQRLVSTQIVPPQQPNWDISSSDSASASIIEGMGDLSLDNAGTLEEDKDTIRRAEWLQCLHASYNKNAMKRFSDYIYDTDYC</sequence>
<dbReference type="InterPro" id="IPR025340">
    <property type="entry name" value="DUF4246"/>
</dbReference>
<comment type="caution">
    <text evidence="2">The sequence shown here is derived from an EMBL/GenBank/DDBJ whole genome shotgun (WGS) entry which is preliminary data.</text>
</comment>
<gene>
    <name evidence="2" type="ORF">GGH94_001254</name>
</gene>
<proteinExistence type="predicted"/>
<dbReference type="InterPro" id="IPR036412">
    <property type="entry name" value="HAD-like_sf"/>
</dbReference>
<dbReference type="Proteomes" id="UP001140074">
    <property type="component" value="Unassembled WGS sequence"/>
</dbReference>
<reference evidence="2" key="1">
    <citation type="submission" date="2022-07" db="EMBL/GenBank/DDBJ databases">
        <title>Phylogenomic reconstructions and comparative analyses of Kickxellomycotina fungi.</title>
        <authorList>
            <person name="Reynolds N.K."/>
            <person name="Stajich J.E."/>
            <person name="Barry K."/>
            <person name="Grigoriev I.V."/>
            <person name="Crous P."/>
            <person name="Smith M.E."/>
        </authorList>
    </citation>
    <scope>NUCLEOTIDE SEQUENCE</scope>
    <source>
        <strain evidence="2">RSA 476</strain>
    </source>
</reference>
<dbReference type="SUPFAM" id="SSF56784">
    <property type="entry name" value="HAD-like"/>
    <property type="match status" value="1"/>
</dbReference>
<dbReference type="InterPro" id="IPR023214">
    <property type="entry name" value="HAD_sf"/>
</dbReference>
<name>A0A9W8IN70_9FUNG</name>
<keyword evidence="3" id="KW-1185">Reference proteome</keyword>
<evidence type="ECO:0000259" key="1">
    <source>
        <dbReference type="Pfam" id="PF14033"/>
    </source>
</evidence>
<evidence type="ECO:0000313" key="2">
    <source>
        <dbReference type="EMBL" id="KAJ2866879.1"/>
    </source>
</evidence>
<dbReference type="AlphaFoldDB" id="A0A9W8IN70"/>
<dbReference type="Gene3D" id="3.40.50.1000">
    <property type="entry name" value="HAD superfamily/HAD-like"/>
    <property type="match status" value="1"/>
</dbReference>
<feature type="domain" description="DUF4246" evidence="1">
    <location>
        <begin position="349"/>
        <end position="819"/>
    </location>
</feature>
<evidence type="ECO:0000313" key="3">
    <source>
        <dbReference type="Proteomes" id="UP001140074"/>
    </source>
</evidence>
<dbReference type="Pfam" id="PF14033">
    <property type="entry name" value="DUF4246"/>
    <property type="match status" value="1"/>
</dbReference>
<dbReference type="InterPro" id="IPR049192">
    <property type="entry name" value="DUF4246_C"/>
</dbReference>
<dbReference type="PANTHER" id="PTHR33119">
    <property type="entry name" value="IFI3P"/>
    <property type="match status" value="1"/>
</dbReference>
<dbReference type="PANTHER" id="PTHR33119:SF1">
    <property type="entry name" value="FE2OG DIOXYGENASE DOMAIN-CONTAINING PROTEIN"/>
    <property type="match status" value="1"/>
</dbReference>
<accession>A0A9W8IN70</accession>
<dbReference type="EMBL" id="JANBUY010000029">
    <property type="protein sequence ID" value="KAJ2866879.1"/>
    <property type="molecule type" value="Genomic_DNA"/>
</dbReference>
<organism evidence="2 3">
    <name type="scientific">Coemansia aciculifera</name>
    <dbReference type="NCBI Taxonomy" id="417176"/>
    <lineage>
        <taxon>Eukaryota</taxon>
        <taxon>Fungi</taxon>
        <taxon>Fungi incertae sedis</taxon>
        <taxon>Zoopagomycota</taxon>
        <taxon>Kickxellomycotina</taxon>
        <taxon>Kickxellomycetes</taxon>
        <taxon>Kickxellales</taxon>
        <taxon>Kickxellaceae</taxon>
        <taxon>Coemansia</taxon>
    </lineage>
</organism>
<protein>
    <recommendedName>
        <fullName evidence="1">DUF4246 domain-containing protein</fullName>
    </recommendedName>
</protein>